<keyword evidence="2" id="KW-1003">Cell membrane</keyword>
<gene>
    <name evidence="8" type="ordered locus">Mnod_8212</name>
</gene>
<comment type="subcellular location">
    <subcellularLocation>
        <location evidence="1">Cell membrane</location>
        <topology evidence="1">Multi-pass membrane protein</topology>
    </subcellularLocation>
</comment>
<evidence type="ECO:0000313" key="9">
    <source>
        <dbReference type="Proteomes" id="UP000008207"/>
    </source>
</evidence>
<feature type="transmembrane region" description="Helical" evidence="6">
    <location>
        <begin position="227"/>
        <end position="249"/>
    </location>
</feature>
<reference evidence="9" key="1">
    <citation type="submission" date="2009-01" db="EMBL/GenBank/DDBJ databases">
        <title>Complete sequence of plasmid 2 of Methylobacterium nodulans ORS 2060.</title>
        <authorList>
            <consortium name="US DOE Joint Genome Institute"/>
            <person name="Lucas S."/>
            <person name="Copeland A."/>
            <person name="Lapidus A."/>
            <person name="Glavina del Rio T."/>
            <person name="Dalin E."/>
            <person name="Tice H."/>
            <person name="Bruce D."/>
            <person name="Goodwin L."/>
            <person name="Pitluck S."/>
            <person name="Sims D."/>
            <person name="Brettin T."/>
            <person name="Detter J.C."/>
            <person name="Han C."/>
            <person name="Larimer F."/>
            <person name="Land M."/>
            <person name="Hauser L."/>
            <person name="Kyrpides N."/>
            <person name="Ivanova N."/>
            <person name="Marx C.J."/>
            <person name="Richardson P."/>
        </authorList>
    </citation>
    <scope>NUCLEOTIDE SEQUENCE [LARGE SCALE GENOMIC DNA]</scope>
    <source>
        <strain evidence="9">LMG 21967 / CNCM I-2342 / ORS 2060</strain>
        <plasmid evidence="9">Plasmid pMNOD02</plasmid>
    </source>
</reference>
<evidence type="ECO:0000313" key="8">
    <source>
        <dbReference type="EMBL" id="ACL63185.1"/>
    </source>
</evidence>
<accession>B8IXE4</accession>
<dbReference type="Proteomes" id="UP000008207">
    <property type="component" value="Plasmid pMNOD02"/>
</dbReference>
<evidence type="ECO:0000256" key="5">
    <source>
        <dbReference type="ARBA" id="ARBA00023136"/>
    </source>
</evidence>
<dbReference type="InterPro" id="IPR037185">
    <property type="entry name" value="EmrE-like"/>
</dbReference>
<dbReference type="InterPro" id="IPR050638">
    <property type="entry name" value="AA-Vitamin_Transporters"/>
</dbReference>
<evidence type="ECO:0000256" key="4">
    <source>
        <dbReference type="ARBA" id="ARBA00022989"/>
    </source>
</evidence>
<dbReference type="EMBL" id="CP001351">
    <property type="protein sequence ID" value="ACL63185.1"/>
    <property type="molecule type" value="Genomic_DNA"/>
</dbReference>
<feature type="transmembrane region" description="Helical" evidence="6">
    <location>
        <begin position="84"/>
        <end position="106"/>
    </location>
</feature>
<keyword evidence="5 6" id="KW-0472">Membrane</keyword>
<evidence type="ECO:0000256" key="6">
    <source>
        <dbReference type="SAM" id="Phobius"/>
    </source>
</evidence>
<dbReference type="KEGG" id="mno:Mnod_8212"/>
<dbReference type="HOGENOM" id="CLU_033863_5_0_5"/>
<dbReference type="SUPFAM" id="SSF103481">
    <property type="entry name" value="Multidrug resistance efflux transporter EmrE"/>
    <property type="match status" value="2"/>
</dbReference>
<keyword evidence="4 6" id="KW-1133">Transmembrane helix</keyword>
<dbReference type="PANTHER" id="PTHR32322">
    <property type="entry name" value="INNER MEMBRANE TRANSPORTER"/>
    <property type="match status" value="1"/>
</dbReference>
<feature type="domain" description="EamA" evidence="7">
    <location>
        <begin position="20"/>
        <end position="153"/>
    </location>
</feature>
<dbReference type="Pfam" id="PF00892">
    <property type="entry name" value="EamA"/>
    <property type="match status" value="2"/>
</dbReference>
<feature type="transmembrane region" description="Helical" evidence="6">
    <location>
        <begin position="142"/>
        <end position="159"/>
    </location>
</feature>
<feature type="transmembrane region" description="Helical" evidence="6">
    <location>
        <begin position="256"/>
        <end position="277"/>
    </location>
</feature>
<dbReference type="Gene3D" id="1.10.3730.20">
    <property type="match status" value="1"/>
</dbReference>
<keyword evidence="3 6" id="KW-0812">Transmembrane</keyword>
<feature type="transmembrane region" description="Helical" evidence="6">
    <location>
        <begin position="20"/>
        <end position="38"/>
    </location>
</feature>
<organism evidence="8 9">
    <name type="scientific">Methylobacterium nodulans (strain LMG 21967 / CNCM I-2342 / ORS 2060)</name>
    <dbReference type="NCBI Taxonomy" id="460265"/>
    <lineage>
        <taxon>Bacteria</taxon>
        <taxon>Pseudomonadati</taxon>
        <taxon>Pseudomonadota</taxon>
        <taxon>Alphaproteobacteria</taxon>
        <taxon>Hyphomicrobiales</taxon>
        <taxon>Methylobacteriaceae</taxon>
        <taxon>Methylobacterium</taxon>
    </lineage>
</organism>
<name>B8IXE4_METNO</name>
<evidence type="ECO:0000256" key="3">
    <source>
        <dbReference type="ARBA" id="ARBA00022692"/>
    </source>
</evidence>
<feature type="transmembrane region" description="Helical" evidence="6">
    <location>
        <begin position="50"/>
        <end position="72"/>
    </location>
</feature>
<geneLocation type="plasmid" evidence="8 9">
    <name>pMNOD02</name>
</geneLocation>
<feature type="transmembrane region" description="Helical" evidence="6">
    <location>
        <begin position="165"/>
        <end position="184"/>
    </location>
</feature>
<keyword evidence="8" id="KW-0614">Plasmid</keyword>
<feature type="transmembrane region" description="Helical" evidence="6">
    <location>
        <begin position="196"/>
        <end position="215"/>
    </location>
</feature>
<sequence>MQTNSRWECQLKAPLSARWIGFLCLAATALGWALNWPAMKFLLREWPPLFARGVAGAAAAFLLTGVAVLYGESLKAPRHVIPRLLFAAFTNVFAWMGFSTLCMKWLDVGEGALLVYTMPIWATLLAWPILGSRPTRRGTGALLLGMAGVSVLLSARGFNLDTGKLLGIGFAFSAAVLFALGTVLNCTPLPLPPITAVAWQVGLGCLPMILIGLVFERPNLGGLNSAGWSVLAYMTLVPMGLCYLAWFATLRRLPPAVASTGMLLVPLIGVLSAAVILGEPLGPRQFVSLALTLGGVTLALQTS</sequence>
<proteinExistence type="predicted"/>
<keyword evidence="9" id="KW-1185">Reference proteome</keyword>
<dbReference type="GO" id="GO:0005886">
    <property type="term" value="C:plasma membrane"/>
    <property type="evidence" value="ECO:0007669"/>
    <property type="project" value="UniProtKB-SubCell"/>
</dbReference>
<protein>
    <recommendedName>
        <fullName evidence="7">EamA domain-containing protein</fullName>
    </recommendedName>
</protein>
<feature type="domain" description="EamA" evidence="7">
    <location>
        <begin position="166"/>
        <end position="299"/>
    </location>
</feature>
<feature type="transmembrane region" description="Helical" evidence="6">
    <location>
        <begin position="112"/>
        <end position="130"/>
    </location>
</feature>
<evidence type="ECO:0000256" key="1">
    <source>
        <dbReference type="ARBA" id="ARBA00004651"/>
    </source>
</evidence>
<dbReference type="PANTHER" id="PTHR32322:SF18">
    <property type="entry name" value="S-ADENOSYLMETHIONINE_S-ADENOSYLHOMOCYSTEINE TRANSPORTER"/>
    <property type="match status" value="1"/>
</dbReference>
<dbReference type="InterPro" id="IPR000620">
    <property type="entry name" value="EamA_dom"/>
</dbReference>
<dbReference type="AlphaFoldDB" id="B8IXE4"/>
<evidence type="ECO:0000259" key="7">
    <source>
        <dbReference type="Pfam" id="PF00892"/>
    </source>
</evidence>
<evidence type="ECO:0000256" key="2">
    <source>
        <dbReference type="ARBA" id="ARBA00022475"/>
    </source>
</evidence>